<keyword evidence="6" id="KW-1185">Reference proteome</keyword>
<comment type="similarity">
    <text evidence="1">Belongs to the glycosyltransferase 2 family.</text>
</comment>
<dbReference type="InterPro" id="IPR050256">
    <property type="entry name" value="Glycosyltransferase_2"/>
</dbReference>
<dbReference type="InterPro" id="IPR029044">
    <property type="entry name" value="Nucleotide-diphossugar_trans"/>
</dbReference>
<dbReference type="Pfam" id="PF00535">
    <property type="entry name" value="Glycos_transf_2"/>
    <property type="match status" value="1"/>
</dbReference>
<reference evidence="5 6" key="1">
    <citation type="submission" date="2020-08" db="EMBL/GenBank/DDBJ databases">
        <title>Sequencing the genomes of 1000 actinobacteria strains.</title>
        <authorList>
            <person name="Klenk H.-P."/>
        </authorList>
    </citation>
    <scope>NUCLEOTIDE SEQUENCE [LARGE SCALE GENOMIC DNA]</scope>
    <source>
        <strain evidence="5 6">DSM 43036</strain>
    </source>
</reference>
<organism evidence="5 6">
    <name type="scientific">Micromonospora echinospora</name>
    <name type="common">Micromonospora purpurea</name>
    <dbReference type="NCBI Taxonomy" id="1877"/>
    <lineage>
        <taxon>Bacteria</taxon>
        <taxon>Bacillati</taxon>
        <taxon>Actinomycetota</taxon>
        <taxon>Actinomycetes</taxon>
        <taxon>Micromonosporales</taxon>
        <taxon>Micromonosporaceae</taxon>
        <taxon>Micromonospora</taxon>
    </lineage>
</organism>
<feature type="compositionally biased region" description="Gly residues" evidence="2">
    <location>
        <begin position="12"/>
        <end position="22"/>
    </location>
</feature>
<dbReference type="InterPro" id="IPR001173">
    <property type="entry name" value="Glyco_trans_2-like"/>
</dbReference>
<evidence type="ECO:0000313" key="5">
    <source>
        <dbReference type="EMBL" id="MBB5112693.1"/>
    </source>
</evidence>
<dbReference type="PANTHER" id="PTHR48090:SF8">
    <property type="entry name" value="GLYCOSYLTRANSFERASE CSBB-RELATED"/>
    <property type="match status" value="1"/>
</dbReference>
<feature type="compositionally biased region" description="Basic and acidic residues" evidence="2">
    <location>
        <begin position="365"/>
        <end position="376"/>
    </location>
</feature>
<feature type="region of interest" description="Disordered" evidence="2">
    <location>
        <begin position="1"/>
        <end position="22"/>
    </location>
</feature>
<protein>
    <submittedName>
        <fullName evidence="5">Glycosyltransferase involved in cell wall biosynthesis</fullName>
    </submittedName>
</protein>
<keyword evidence="3" id="KW-0472">Membrane</keyword>
<evidence type="ECO:0000259" key="4">
    <source>
        <dbReference type="Pfam" id="PF00535"/>
    </source>
</evidence>
<sequence length="385" mass="42255">MARSSTGSDAAGAGGARPGGGPGGATAMRLSVVVPCFNEEESVERLHEMLSTALAELPDVDVEVVYVDDGSEDGTLAALRRLAATDPTVCYTSLSRNFGKEAAMLAGLHRATGDAVVIMDADLQHPPRLLPEMVALYRQGFDQVIARRDRRGDRFIRMVASRSFYRLVNWWIDVRLLDGAGDFRLLSRLAVNAILAMPEYNRFSKGLFSWIGFRTVVVAHHNESRQAGRSRWTFGKLFNYAFDGLLSFNNRPLRLAIYGGLFLTLIAVGYMAWVVADAVEKGIDVPGYTTIIVSVIGLGGIQMMILGVIGEYIGRIYYETKRRPHYLVQETERPVTETGGTPRLPNQRAAWSADRGPRAAPAWDDPSRDASRRHATGESMSGDAD</sequence>
<evidence type="ECO:0000256" key="1">
    <source>
        <dbReference type="ARBA" id="ARBA00006739"/>
    </source>
</evidence>
<accession>A0ABR6MBD5</accession>
<dbReference type="EMBL" id="JACHJC010000001">
    <property type="protein sequence ID" value="MBB5112693.1"/>
    <property type="molecule type" value="Genomic_DNA"/>
</dbReference>
<proteinExistence type="inferred from homology"/>
<comment type="caution">
    <text evidence="5">The sequence shown here is derived from an EMBL/GenBank/DDBJ whole genome shotgun (WGS) entry which is preliminary data.</text>
</comment>
<evidence type="ECO:0000256" key="2">
    <source>
        <dbReference type="SAM" id="MobiDB-lite"/>
    </source>
</evidence>
<feature type="transmembrane region" description="Helical" evidence="3">
    <location>
        <begin position="255"/>
        <end position="276"/>
    </location>
</feature>
<gene>
    <name evidence="5" type="ORF">FHU28_002532</name>
</gene>
<keyword evidence="3" id="KW-1133">Transmembrane helix</keyword>
<evidence type="ECO:0000313" key="6">
    <source>
        <dbReference type="Proteomes" id="UP000618986"/>
    </source>
</evidence>
<evidence type="ECO:0000256" key="3">
    <source>
        <dbReference type="SAM" id="Phobius"/>
    </source>
</evidence>
<feature type="transmembrane region" description="Helical" evidence="3">
    <location>
        <begin position="288"/>
        <end position="313"/>
    </location>
</feature>
<dbReference type="Gene3D" id="3.90.550.10">
    <property type="entry name" value="Spore Coat Polysaccharide Biosynthesis Protein SpsA, Chain A"/>
    <property type="match status" value="1"/>
</dbReference>
<feature type="compositionally biased region" description="Low complexity" evidence="2">
    <location>
        <begin position="1"/>
        <end position="11"/>
    </location>
</feature>
<dbReference type="Proteomes" id="UP000618986">
    <property type="component" value="Unassembled WGS sequence"/>
</dbReference>
<dbReference type="PANTHER" id="PTHR48090">
    <property type="entry name" value="UNDECAPRENYL-PHOSPHATE 4-DEOXY-4-FORMAMIDO-L-ARABINOSE TRANSFERASE-RELATED"/>
    <property type="match status" value="1"/>
</dbReference>
<dbReference type="CDD" id="cd04187">
    <property type="entry name" value="DPM1_like_bac"/>
    <property type="match status" value="1"/>
</dbReference>
<feature type="region of interest" description="Disordered" evidence="2">
    <location>
        <begin position="331"/>
        <end position="385"/>
    </location>
</feature>
<name>A0ABR6MBD5_MICEC</name>
<feature type="domain" description="Glycosyltransferase 2-like" evidence="4">
    <location>
        <begin position="31"/>
        <end position="188"/>
    </location>
</feature>
<dbReference type="SUPFAM" id="SSF53448">
    <property type="entry name" value="Nucleotide-diphospho-sugar transferases"/>
    <property type="match status" value="1"/>
</dbReference>
<keyword evidence="3" id="KW-0812">Transmembrane</keyword>